<organism evidence="1 2">
    <name type="scientific">Desulfovibrio litoralis DSM 11393</name>
    <dbReference type="NCBI Taxonomy" id="1121455"/>
    <lineage>
        <taxon>Bacteria</taxon>
        <taxon>Pseudomonadati</taxon>
        <taxon>Thermodesulfobacteriota</taxon>
        <taxon>Desulfovibrionia</taxon>
        <taxon>Desulfovibrionales</taxon>
        <taxon>Desulfovibrionaceae</taxon>
        <taxon>Desulfovibrio</taxon>
    </lineage>
</organism>
<dbReference type="RefSeq" id="WP_072696612.1">
    <property type="nucleotide sequence ID" value="NZ_FRDI01000003.1"/>
</dbReference>
<dbReference type="EMBL" id="FRDI01000003">
    <property type="protein sequence ID" value="SHN57708.1"/>
    <property type="molecule type" value="Genomic_DNA"/>
</dbReference>
<protein>
    <submittedName>
        <fullName evidence="1">Uncharacterized protein</fullName>
    </submittedName>
</protein>
<evidence type="ECO:0000313" key="1">
    <source>
        <dbReference type="EMBL" id="SHN57708.1"/>
    </source>
</evidence>
<gene>
    <name evidence="1" type="ORF">SAMN02745728_00938</name>
</gene>
<reference evidence="1 2" key="1">
    <citation type="submission" date="2016-12" db="EMBL/GenBank/DDBJ databases">
        <authorList>
            <person name="Song W.-J."/>
            <person name="Kurnit D.M."/>
        </authorList>
    </citation>
    <scope>NUCLEOTIDE SEQUENCE [LARGE SCALE GENOMIC DNA]</scope>
    <source>
        <strain evidence="1 2">DSM 11393</strain>
    </source>
</reference>
<accession>A0A1M7SGU0</accession>
<dbReference type="Proteomes" id="UP000186469">
    <property type="component" value="Unassembled WGS sequence"/>
</dbReference>
<keyword evidence="2" id="KW-1185">Reference proteome</keyword>
<dbReference type="AlphaFoldDB" id="A0A1M7SGU0"/>
<name>A0A1M7SGU0_9BACT</name>
<sequence length="500" mass="56148">MQSFFIFLSLFSLINSTPLDSSVVANKDVFYAVVDELIDYDALSEAVILEYYNGEPEKQKKHPGLYSRLASALGYESLNFTLETDPKWNCEDEEGGWTADTWEYALDPSMSFCPLPPRFDPKGEIFVAKRGKSIYIVRNGVAKRLGPATFNNRESVSRVIVADIDFDGEPEFFLMLGFGTAGEFYGLVDANGSDAPLKRLFAPYLEEVNYFDFFISKQNMIFDGLSFDKEKRVIRLGSGGINSFTHREFTFKDGKYFLSSAGRAVSGKDNTMTLAVDYTVNTEGKAIKRSATTPGDEKAPPMLLLRNTNYFGQNNATLWNNPECIALRNGDISVYPDGVKEYEDLLNVPFSLGGKLGTIPANTWVQLEDVAWIEEKDEEQNETNNTLISGMWCKVSFPIAQANEPNKKNNIDKNQKSTQNIKQSGWIPCSNILLNSEPITVTIKNVLSSLAQPEFSCQMDHFYIDESQTNAEGEWLHLGVTQSIANGWILRKELEGKIIW</sequence>
<proteinExistence type="predicted"/>
<evidence type="ECO:0000313" key="2">
    <source>
        <dbReference type="Proteomes" id="UP000186469"/>
    </source>
</evidence>